<evidence type="ECO:0000313" key="3">
    <source>
        <dbReference type="Proteomes" id="UP000742786"/>
    </source>
</evidence>
<keyword evidence="3" id="KW-1185">Reference proteome</keyword>
<comment type="caution">
    <text evidence="2">The sequence shown here is derived from an EMBL/GenBank/DDBJ whole genome shotgun (WGS) entry which is preliminary data.</text>
</comment>
<proteinExistence type="predicted"/>
<dbReference type="NCBIfam" id="NF045611">
    <property type="entry name" value="small_CydP"/>
    <property type="match status" value="1"/>
</dbReference>
<dbReference type="Proteomes" id="UP000742786">
    <property type="component" value="Unassembled WGS sequence"/>
</dbReference>
<feature type="transmembrane region" description="Helical" evidence="1">
    <location>
        <begin position="7"/>
        <end position="27"/>
    </location>
</feature>
<gene>
    <name evidence="2" type="ORF">GTOL_10943</name>
</gene>
<dbReference type="InterPro" id="IPR054636">
    <property type="entry name" value="CydP"/>
</dbReference>
<sequence length="67" mass="7238">MGVRLRYEIALALVVKIALVVAIKLVFFNDAPGKDEVAARITERIAGTHSIAPAAQVPSLVKDREQP</sequence>
<dbReference type="AlphaFoldDB" id="A0A916NH90"/>
<reference evidence="2" key="1">
    <citation type="submission" date="2021-04" db="EMBL/GenBank/DDBJ databases">
        <authorList>
            <person name="Hornung B."/>
        </authorList>
    </citation>
    <scope>NUCLEOTIDE SEQUENCE</scope>
    <source>
        <strain evidence="2">G5G6</strain>
    </source>
</reference>
<dbReference type="EMBL" id="CAJQUM010000001">
    <property type="protein sequence ID" value="CAG4883061.1"/>
    <property type="molecule type" value="Genomic_DNA"/>
</dbReference>
<protein>
    <submittedName>
        <fullName evidence="2">Uncharacterized protein</fullName>
    </submittedName>
</protein>
<accession>A0A916NH90</accession>
<organism evidence="2 3">
    <name type="scientific">Georgfuchsia toluolica</name>
    <dbReference type="NCBI Taxonomy" id="424218"/>
    <lineage>
        <taxon>Bacteria</taxon>
        <taxon>Pseudomonadati</taxon>
        <taxon>Pseudomonadota</taxon>
        <taxon>Betaproteobacteria</taxon>
        <taxon>Nitrosomonadales</taxon>
        <taxon>Sterolibacteriaceae</taxon>
        <taxon>Georgfuchsia</taxon>
    </lineage>
</organism>
<name>A0A916NH90_9PROT</name>
<keyword evidence="1" id="KW-1133">Transmembrane helix</keyword>
<keyword evidence="1" id="KW-0812">Transmembrane</keyword>
<keyword evidence="1" id="KW-0472">Membrane</keyword>
<evidence type="ECO:0000256" key="1">
    <source>
        <dbReference type="SAM" id="Phobius"/>
    </source>
</evidence>
<evidence type="ECO:0000313" key="2">
    <source>
        <dbReference type="EMBL" id="CAG4883061.1"/>
    </source>
</evidence>